<feature type="region of interest" description="Disordered" evidence="6">
    <location>
        <begin position="829"/>
        <end position="854"/>
    </location>
</feature>
<accession>A0AAD3DIQ5</accession>
<feature type="compositionally biased region" description="Pro residues" evidence="6">
    <location>
        <begin position="1540"/>
        <end position="1550"/>
    </location>
</feature>
<feature type="compositionally biased region" description="Pro residues" evidence="6">
    <location>
        <begin position="481"/>
        <end position="498"/>
    </location>
</feature>
<dbReference type="PANTHER" id="PTHR22998">
    <property type="entry name" value="SARM1"/>
    <property type="match status" value="1"/>
</dbReference>
<evidence type="ECO:0000256" key="2">
    <source>
        <dbReference type="ARBA" id="ARBA00022490"/>
    </source>
</evidence>
<evidence type="ECO:0000313" key="9">
    <source>
        <dbReference type="Proteomes" id="UP001054857"/>
    </source>
</evidence>
<feature type="compositionally biased region" description="Low complexity" evidence="6">
    <location>
        <begin position="1896"/>
        <end position="1927"/>
    </location>
</feature>
<feature type="compositionally biased region" description="Low complexity" evidence="6">
    <location>
        <begin position="1708"/>
        <end position="1748"/>
    </location>
</feature>
<feature type="compositionally biased region" description="Basic and acidic residues" evidence="6">
    <location>
        <begin position="17"/>
        <end position="26"/>
    </location>
</feature>
<feature type="compositionally biased region" description="Pro residues" evidence="6">
    <location>
        <begin position="173"/>
        <end position="183"/>
    </location>
</feature>
<feature type="compositionally biased region" description="Low complexity" evidence="6">
    <location>
        <begin position="1773"/>
        <end position="1787"/>
    </location>
</feature>
<feature type="compositionally biased region" description="Low complexity" evidence="6">
    <location>
        <begin position="463"/>
        <end position="478"/>
    </location>
</feature>
<feature type="compositionally biased region" description="Pro residues" evidence="6">
    <location>
        <begin position="56"/>
        <end position="74"/>
    </location>
</feature>
<dbReference type="PANTHER" id="PTHR22998:SF1">
    <property type="entry name" value="NAD(+) HYDROLASE SARM1"/>
    <property type="match status" value="1"/>
</dbReference>
<protein>
    <recommendedName>
        <fullName evidence="7">SAM domain-containing protein</fullName>
    </recommendedName>
</protein>
<feature type="region of interest" description="Disordered" evidence="6">
    <location>
        <begin position="779"/>
        <end position="813"/>
    </location>
</feature>
<feature type="compositionally biased region" description="Low complexity" evidence="6">
    <location>
        <begin position="216"/>
        <end position="231"/>
    </location>
</feature>
<feature type="domain" description="SAM" evidence="7">
    <location>
        <begin position="591"/>
        <end position="655"/>
    </location>
</feature>
<sequence length="2025" mass="216567">MDSDSDDFGLDDTGDLAIDHGDDFAVKPRAGAGATRDSLFSDDDGDFDSGGGGRSLPPPQRPAAPAPPPRPSAPAPSRRHATSGDLFSEDAEEFSNDLELTAGDDSGDIEIDHAPAPVAHQRPAPPPPPPAHYTDPSMSLELDANDSELADLLNDKPQPPHHHQQHALRAASPLPPAPLPPPGRSVTPIVPAAAPQQPSAGASGSYGLDAEDSELAELLGEEGPAAKRPAAALPPPPPPPPAPAPPLAKKISFQEPPAAEPSGLGRPPPAAAARGPSMHRDARPAAAMPSDDFGDMDDEEGEGGYGIEDEADREVARIASLNSRRAQSVSSGNRAAPAHRSPAPQDSLADDFASEEEAYFDAPRQGLNRPPPPSPPLPGGGPPQATFRRVPQQGGGFREGYEDSYYEDSYVDSSLERNGRPPPRGIPPRNHGREPSGEYYSSQEMYGEDTYGDDGDMYDDRASPAAAFRRVPAPATHAPPHHAPPPPPAHPHRPPAPGPYDSGENQYEDDQYYSEDDGEDDFADDVSWDGEIRHSRGGYDGDRGRPSSAGHPRSRGPHAQGGRRRALSALPPRDRQAAILEDMMSRHPSTWDIREVATWVEFIGMGQYRSKFVHHSVDGTLLLALGEPELARELRILPLGHRRALLGAIAELHEAAEAAEKERAERGLPPGVPVQRARTEAERVAELRRRAALQEGPRRPAGAGAGVIPPEPYLGPALGKMTVYEQRAKLLYQLDRARHRAAQHAAIIEQLANNKALTEAQMAELRGKLKDLEAKHKDDLTAANRRPGMTLPLSSGGGAASAAADRHGGGAANAADAEYGADAAVPWQPVGRGTRLNPYPERFARRPGDDPELDLTFRPRTLRIQDVPAGAVRDIVAKALGSRVPFWRRMDYEFEKMRKEREAKEEARRLRRERLGMARRGGGGGGEEDEEQAKSKHWNNYWVPGSVKNSSYHKKFNRGSENAELAQYRSFAKDKTRLSRWFAKFVDDGEATEGDVVLERLVNRMIRALVKTKDQMAGEIGETFDKRVRRYFEERGYKFATTTSNTIMVRARGTRRPAPDRPDTTLYDFEQVEQYYPDYLKKKSAQDGDAGGGGDGGEEEETRMVPKRTTWKRLVAIYYMERQKKLRAAIAMVKMSQFVARHGPRWPPERDRDGSKSAAWVPSSSAGALHQVDGRDRTFNEVGRENISRQVKLKKALGPPQPKTFQMRVLEEEALEGKADALFAQLGWPHSAWEPGQGPPEEALLLPDEEEEEEQGLEGFGLETEGGRGGDGGGGGSDQRRRGRRRWAPVMEFFPALDALLGRALELRRLHDEWLEARQRAKARGYGEDQLSQQRPLVQELDWSGDLLMDMQQRAMERQRQQWLLAWEQKRRQRERRAERMRREGVREDVIQRELGRQQEAHEVEDAVRNHLYRFVTLLARYKERDLARFRDELKGTKKKMAVYRALCSQMFLDDTREKQQKREQALHAVYNSLAARTRGRRQLSAAQEGAVVDRLVGDARKRERRHRELVERQLEEEESSLTPWYMLAPSSRLGSRNPSPDPPTSPGPPARTRSPGAASAASQRPRSAPRTRGTSGGGGGALSSESSRGKYVFGSSTPKSMWGPVVRPKGAGTGAGGGGGLLDSPGLLGLTRSVTSLGGSPGRAAGSRGGGGGGGTTPARQRPATPTRNAGVRSGAAAGTAGGAAPTQRPASAAAPPSPRPSGGGSATAARAGRRPTSAAAAPPSPSSRPLSAAPAAAAAAGTRNSTGPPPTPQRSTGRLGATPTPPPQPPSAAGTRGRTAAPASTRPRRGLLDGDTTSGASASPSPERGPPRRVAAGAATAATTAVRPQRPSGTLTAESSLLSPQPSSQRVSQLSSPKASTTGGGTSSRRTSQGSVPATRAGPGAGPATPPPAAGQQRTAVGGAGAGAAAAAVAAGGAARMPSMGSGSGGSIPGSMRSSDPPSPLAAQRPLPSAVTPPRSPLSRSSVEMSPGGQSPLSRSPPAVSPARSGSLTPPAAASSGEIQYEDDFDGGVLHAGDDDDEF</sequence>
<reference evidence="8 9" key="1">
    <citation type="journal article" date="2021" name="Sci. Rep.">
        <title>Genome sequencing of the multicellular alga Astrephomene provides insights into convergent evolution of germ-soma differentiation.</title>
        <authorList>
            <person name="Yamashita S."/>
            <person name="Yamamoto K."/>
            <person name="Matsuzaki R."/>
            <person name="Suzuki S."/>
            <person name="Yamaguchi H."/>
            <person name="Hirooka S."/>
            <person name="Minakuchi Y."/>
            <person name="Miyagishima S."/>
            <person name="Kawachi M."/>
            <person name="Toyoda A."/>
            <person name="Nozaki H."/>
        </authorList>
    </citation>
    <scope>NUCLEOTIDE SEQUENCE [LARGE SCALE GENOMIC DNA]</scope>
    <source>
        <strain evidence="8 9">NIES-4017</strain>
    </source>
</reference>
<gene>
    <name evidence="8" type="ORF">Agub_g1775</name>
</gene>
<keyword evidence="9" id="KW-1185">Reference proteome</keyword>
<dbReference type="SUPFAM" id="SSF47769">
    <property type="entry name" value="SAM/Pointed domain"/>
    <property type="match status" value="1"/>
</dbReference>
<keyword evidence="5" id="KW-0175">Coiled coil</keyword>
<dbReference type="InterPro" id="IPR013761">
    <property type="entry name" value="SAM/pointed_sf"/>
</dbReference>
<feature type="compositionally biased region" description="Low complexity" evidence="6">
    <location>
        <begin position="1551"/>
        <end position="1574"/>
    </location>
</feature>
<keyword evidence="4" id="KW-0378">Hydrolase</keyword>
<feature type="compositionally biased region" description="Acidic residues" evidence="6">
    <location>
        <begin position="348"/>
        <end position="359"/>
    </location>
</feature>
<feature type="compositionally biased region" description="Gly residues" evidence="6">
    <location>
        <begin position="1612"/>
        <end position="1622"/>
    </location>
</feature>
<keyword evidence="3" id="KW-0677">Repeat</keyword>
<dbReference type="GO" id="GO:0005737">
    <property type="term" value="C:cytoplasm"/>
    <property type="evidence" value="ECO:0007669"/>
    <property type="project" value="UniProtKB-SubCell"/>
</dbReference>
<feature type="compositionally biased region" description="Polar residues" evidence="6">
    <location>
        <begin position="1797"/>
        <end position="1806"/>
    </location>
</feature>
<feature type="compositionally biased region" description="Pro residues" evidence="6">
    <location>
        <begin position="369"/>
        <end position="381"/>
    </location>
</feature>
<evidence type="ECO:0000313" key="8">
    <source>
        <dbReference type="EMBL" id="GFR41127.1"/>
    </source>
</evidence>
<feature type="region of interest" description="Disordered" evidence="6">
    <location>
        <begin position="1248"/>
        <end position="1282"/>
    </location>
</feature>
<evidence type="ECO:0000256" key="3">
    <source>
        <dbReference type="ARBA" id="ARBA00022737"/>
    </source>
</evidence>
<feature type="compositionally biased region" description="Acidic residues" evidence="6">
    <location>
        <begin position="446"/>
        <end position="457"/>
    </location>
</feature>
<feature type="compositionally biased region" description="Low complexity" evidence="6">
    <location>
        <begin position="1814"/>
        <end position="1830"/>
    </location>
</feature>
<feature type="compositionally biased region" description="Low complexity" evidence="6">
    <location>
        <begin position="1977"/>
        <end position="1993"/>
    </location>
</feature>
<dbReference type="EMBL" id="BMAR01000001">
    <property type="protein sequence ID" value="GFR41127.1"/>
    <property type="molecule type" value="Genomic_DNA"/>
</dbReference>
<evidence type="ECO:0000256" key="1">
    <source>
        <dbReference type="ARBA" id="ARBA00004496"/>
    </source>
</evidence>
<dbReference type="GO" id="GO:0003953">
    <property type="term" value="F:NAD+ nucleosidase activity"/>
    <property type="evidence" value="ECO:0007669"/>
    <property type="project" value="InterPro"/>
</dbReference>
<feature type="compositionally biased region" description="Gly residues" evidence="6">
    <location>
        <begin position="1648"/>
        <end position="1657"/>
    </location>
</feature>
<feature type="region of interest" description="Disordered" evidence="6">
    <location>
        <begin position="660"/>
        <end position="679"/>
    </location>
</feature>
<feature type="compositionally biased region" description="Acidic residues" evidence="6">
    <location>
        <begin position="1"/>
        <end position="14"/>
    </location>
</feature>
<comment type="caution">
    <text evidence="8">The sequence shown here is derived from an EMBL/GenBank/DDBJ whole genome shotgun (WGS) entry which is preliminary data.</text>
</comment>
<feature type="region of interest" description="Disordered" evidence="6">
    <location>
        <begin position="1"/>
        <end position="571"/>
    </location>
</feature>
<dbReference type="PROSITE" id="PS50105">
    <property type="entry name" value="SAM_DOMAIN"/>
    <property type="match status" value="1"/>
</dbReference>
<feature type="coiled-coil region" evidence="5">
    <location>
        <begin position="734"/>
        <end position="775"/>
    </location>
</feature>
<feature type="region of interest" description="Disordered" evidence="6">
    <location>
        <begin position="1083"/>
        <end position="1105"/>
    </location>
</feature>
<proteinExistence type="predicted"/>
<dbReference type="GO" id="GO:0048678">
    <property type="term" value="P:response to axon injury"/>
    <property type="evidence" value="ECO:0007669"/>
    <property type="project" value="InterPro"/>
</dbReference>
<dbReference type="Proteomes" id="UP001054857">
    <property type="component" value="Unassembled WGS sequence"/>
</dbReference>
<feature type="compositionally biased region" description="Low complexity" evidence="6">
    <location>
        <begin position="1658"/>
        <end position="1696"/>
    </location>
</feature>
<evidence type="ECO:0000256" key="5">
    <source>
        <dbReference type="SAM" id="Coils"/>
    </source>
</evidence>
<feature type="compositionally biased region" description="Gly residues" evidence="6">
    <location>
        <begin position="1267"/>
        <end position="1277"/>
    </location>
</feature>
<feature type="compositionally biased region" description="Pro residues" evidence="6">
    <location>
        <begin position="232"/>
        <end position="246"/>
    </location>
</feature>
<feature type="compositionally biased region" description="Acidic residues" evidence="6">
    <location>
        <begin position="292"/>
        <end position="312"/>
    </location>
</feature>
<feature type="compositionally biased region" description="Basic residues" evidence="6">
    <location>
        <begin position="552"/>
        <end position="566"/>
    </location>
</feature>
<feature type="compositionally biased region" description="Acidic residues" evidence="6">
    <location>
        <begin position="87"/>
        <end position="96"/>
    </location>
</feature>
<feature type="compositionally biased region" description="Basic and acidic residues" evidence="6">
    <location>
        <begin position="530"/>
        <end position="545"/>
    </location>
</feature>
<feature type="compositionally biased region" description="Low complexity" evidence="6">
    <location>
        <begin position="191"/>
        <end position="208"/>
    </location>
</feature>
<dbReference type="GO" id="GO:0035591">
    <property type="term" value="F:signaling adaptor activity"/>
    <property type="evidence" value="ECO:0007669"/>
    <property type="project" value="InterPro"/>
</dbReference>
<dbReference type="GO" id="GO:0034128">
    <property type="term" value="P:negative regulation of MyD88-independent toll-like receptor signaling pathway"/>
    <property type="evidence" value="ECO:0007669"/>
    <property type="project" value="InterPro"/>
</dbReference>
<evidence type="ECO:0000256" key="6">
    <source>
        <dbReference type="SAM" id="MobiDB-lite"/>
    </source>
</evidence>
<dbReference type="InterPro" id="IPR001660">
    <property type="entry name" value="SAM"/>
</dbReference>
<evidence type="ECO:0000259" key="7">
    <source>
        <dbReference type="PROSITE" id="PS50105"/>
    </source>
</evidence>
<keyword evidence="2" id="KW-0963">Cytoplasm</keyword>
<evidence type="ECO:0000256" key="4">
    <source>
        <dbReference type="ARBA" id="ARBA00022801"/>
    </source>
</evidence>
<feature type="compositionally biased region" description="Acidic residues" evidence="6">
    <location>
        <begin position="506"/>
        <end position="528"/>
    </location>
</feature>
<dbReference type="Gene3D" id="1.10.150.50">
    <property type="entry name" value="Transcription Factor, Ets-1"/>
    <property type="match status" value="1"/>
</dbReference>
<organism evidence="8 9">
    <name type="scientific">Astrephomene gubernaculifera</name>
    <dbReference type="NCBI Taxonomy" id="47775"/>
    <lineage>
        <taxon>Eukaryota</taxon>
        <taxon>Viridiplantae</taxon>
        <taxon>Chlorophyta</taxon>
        <taxon>core chlorophytes</taxon>
        <taxon>Chlorophyceae</taxon>
        <taxon>CS clade</taxon>
        <taxon>Chlamydomonadales</taxon>
        <taxon>Astrephomenaceae</taxon>
        <taxon>Astrephomene</taxon>
    </lineage>
</organism>
<feature type="compositionally biased region" description="Polar residues" evidence="6">
    <location>
        <begin position="320"/>
        <end position="333"/>
    </location>
</feature>
<feature type="region of interest" description="Disordered" evidence="6">
    <location>
        <begin position="1142"/>
        <end position="1167"/>
    </location>
</feature>
<feature type="compositionally biased region" description="Low complexity" evidence="6">
    <location>
        <begin position="1841"/>
        <end position="1884"/>
    </location>
</feature>
<comment type="subcellular location">
    <subcellularLocation>
        <location evidence="1">Cytoplasm</location>
    </subcellularLocation>
</comment>
<dbReference type="InterPro" id="IPR039184">
    <property type="entry name" value="SARM1"/>
</dbReference>
<name>A0AAD3DIQ5_9CHLO</name>
<feature type="region of interest" description="Disordered" evidence="6">
    <location>
        <begin position="1529"/>
        <end position="2025"/>
    </location>
</feature>
<dbReference type="Pfam" id="PF00536">
    <property type="entry name" value="SAM_1"/>
    <property type="match status" value="1"/>
</dbReference>
<dbReference type="SMART" id="SM00454">
    <property type="entry name" value="SAM"/>
    <property type="match status" value="1"/>
</dbReference>